<dbReference type="EMBL" id="MU853782">
    <property type="protein sequence ID" value="KAK3941491.1"/>
    <property type="molecule type" value="Genomic_DNA"/>
</dbReference>
<name>A0AAN6N965_9PEZI</name>
<feature type="compositionally biased region" description="Low complexity" evidence="1">
    <location>
        <begin position="325"/>
        <end position="336"/>
    </location>
</feature>
<comment type="caution">
    <text evidence="2">The sequence shown here is derived from an EMBL/GenBank/DDBJ whole genome shotgun (WGS) entry which is preliminary data.</text>
</comment>
<dbReference type="Proteomes" id="UP001303473">
    <property type="component" value="Unassembled WGS sequence"/>
</dbReference>
<gene>
    <name evidence="2" type="ORF">QBC46DRAFT_99821</name>
</gene>
<feature type="compositionally biased region" description="Polar residues" evidence="1">
    <location>
        <begin position="449"/>
        <end position="465"/>
    </location>
</feature>
<feature type="region of interest" description="Disordered" evidence="1">
    <location>
        <begin position="856"/>
        <end position="876"/>
    </location>
</feature>
<feature type="compositionally biased region" description="Low complexity" evidence="1">
    <location>
        <begin position="243"/>
        <end position="252"/>
    </location>
</feature>
<feature type="region of interest" description="Disordered" evidence="1">
    <location>
        <begin position="79"/>
        <end position="217"/>
    </location>
</feature>
<feature type="compositionally biased region" description="Polar residues" evidence="1">
    <location>
        <begin position="615"/>
        <end position="632"/>
    </location>
</feature>
<evidence type="ECO:0000313" key="3">
    <source>
        <dbReference type="Proteomes" id="UP001303473"/>
    </source>
</evidence>
<organism evidence="2 3">
    <name type="scientific">Diplogelasinospora grovesii</name>
    <dbReference type="NCBI Taxonomy" id="303347"/>
    <lineage>
        <taxon>Eukaryota</taxon>
        <taxon>Fungi</taxon>
        <taxon>Dikarya</taxon>
        <taxon>Ascomycota</taxon>
        <taxon>Pezizomycotina</taxon>
        <taxon>Sordariomycetes</taxon>
        <taxon>Sordariomycetidae</taxon>
        <taxon>Sordariales</taxon>
        <taxon>Diplogelasinosporaceae</taxon>
        <taxon>Diplogelasinospora</taxon>
    </lineage>
</organism>
<feature type="compositionally biased region" description="Basic and acidic residues" evidence="1">
    <location>
        <begin position="599"/>
        <end position="611"/>
    </location>
</feature>
<feature type="compositionally biased region" description="Basic and acidic residues" evidence="1">
    <location>
        <begin position="365"/>
        <end position="390"/>
    </location>
</feature>
<feature type="compositionally biased region" description="Basic and acidic residues" evidence="1">
    <location>
        <begin position="120"/>
        <end position="133"/>
    </location>
</feature>
<feature type="compositionally biased region" description="Basic and acidic residues" evidence="1">
    <location>
        <begin position="158"/>
        <end position="183"/>
    </location>
</feature>
<reference evidence="3" key="1">
    <citation type="journal article" date="2023" name="Mol. Phylogenet. Evol.">
        <title>Genome-scale phylogeny and comparative genomics of the fungal order Sordariales.</title>
        <authorList>
            <person name="Hensen N."/>
            <person name="Bonometti L."/>
            <person name="Westerberg I."/>
            <person name="Brannstrom I.O."/>
            <person name="Guillou S."/>
            <person name="Cros-Aarteil S."/>
            <person name="Calhoun S."/>
            <person name="Haridas S."/>
            <person name="Kuo A."/>
            <person name="Mondo S."/>
            <person name="Pangilinan J."/>
            <person name="Riley R."/>
            <person name="LaButti K."/>
            <person name="Andreopoulos B."/>
            <person name="Lipzen A."/>
            <person name="Chen C."/>
            <person name="Yan M."/>
            <person name="Daum C."/>
            <person name="Ng V."/>
            <person name="Clum A."/>
            <person name="Steindorff A."/>
            <person name="Ohm R.A."/>
            <person name="Martin F."/>
            <person name="Silar P."/>
            <person name="Natvig D.O."/>
            <person name="Lalanne C."/>
            <person name="Gautier V."/>
            <person name="Ament-Velasquez S.L."/>
            <person name="Kruys A."/>
            <person name="Hutchinson M.I."/>
            <person name="Powell A.J."/>
            <person name="Barry K."/>
            <person name="Miller A.N."/>
            <person name="Grigoriev I.V."/>
            <person name="Debuchy R."/>
            <person name="Gladieux P."/>
            <person name="Hiltunen Thoren M."/>
            <person name="Johannesson H."/>
        </authorList>
    </citation>
    <scope>NUCLEOTIDE SEQUENCE [LARGE SCALE GENOMIC DNA]</scope>
    <source>
        <strain evidence="3">CBS 340.73</strain>
    </source>
</reference>
<proteinExistence type="predicted"/>
<evidence type="ECO:0000256" key="1">
    <source>
        <dbReference type="SAM" id="MobiDB-lite"/>
    </source>
</evidence>
<feature type="compositionally biased region" description="Low complexity" evidence="1">
    <location>
        <begin position="397"/>
        <end position="409"/>
    </location>
</feature>
<feature type="compositionally biased region" description="Basic and acidic residues" evidence="1">
    <location>
        <begin position="299"/>
        <end position="314"/>
    </location>
</feature>
<feature type="compositionally biased region" description="Polar residues" evidence="1">
    <location>
        <begin position="543"/>
        <end position="557"/>
    </location>
</feature>
<feature type="region of interest" description="Disordered" evidence="1">
    <location>
        <begin position="28"/>
        <end position="64"/>
    </location>
</feature>
<sequence>MQQPLGESLQKLRHAQRALVRRKRLSKVRVSFSHPSGSRTSLHNKVVTAKRTSRRVRPRVPPKGTDIVPVVVQETEIRKSIKQEKDKGPDPLLNQHDAEPSQENGRCCLGSPSKRRHKTPKADAKDDSTHPVKEAAVNRPYWGVLPQSPVRSPPKAPPKPERKPTKENVEPKYDQDALSEKKAQVSSSSPGGHRANKRRRPLAAVPSGTRYSFFPKQTYPSRYQEVDRWFGLADSMHSDSARRSLSQQRRLSPLIPPESQTAATQPRPAEQGHLGSSLSQIQDDGWVCPGEVECPSRTSSERRALNKFTRELEKFALATEASGKPPISTPTATTPPVSLNTVQELLPYREQFQQAGLAVTSADQRSPKKEEKLLPIRPRDSSSGDDRLRFDGVAGTSPVHSSSSKDSSSGTTIHVHKPGPVSAVVADEVSRKKQTQQPRSRVFPWFQKQEMQPLTISTEAQTSPTVDRGLLKPSHSATHLEHKPLPAKPRSPRRLTKAEEVQVPATPPQRTESGVVKQRPLPALPEKALPQVPTRGGLLDGACSSTASSDGQQTTSTGKDDERLSAPLPARTSSQSRHRVTLSSRSARITTSRQLPATIKEEIEPSPEKKKTPVHKSSQATNDSAQTQTKKSSGTHKPADAVEPGVNCTPELPKTWDNVITTPSSWEKAFDDVVSKLDDMEQKPAAGLAAKLAKPRPRSRSAITKIPSPSARLQRAAALRRQRVGGADGAARSEPTPVSRSSISTTATPPLPVSRQGTTSSCSSSQQRTAQCLNAARLSSTVAASFDDRDISDRDILKGLKIICAASADEELDAWIRSKTGLRLRRFLADLKTFEKLAEDCMVAIAEQREKRRQVAERRAQEQAAGQTRVRDSEVD</sequence>
<feature type="region of interest" description="Disordered" evidence="1">
    <location>
        <begin position="356"/>
        <end position="654"/>
    </location>
</feature>
<feature type="region of interest" description="Disordered" evidence="1">
    <location>
        <begin position="687"/>
        <end position="765"/>
    </location>
</feature>
<keyword evidence="3" id="KW-1185">Reference proteome</keyword>
<protein>
    <submittedName>
        <fullName evidence="2">Uncharacterized protein</fullName>
    </submittedName>
</protein>
<feature type="compositionally biased region" description="Polar residues" evidence="1">
    <location>
        <begin position="33"/>
        <end position="43"/>
    </location>
</feature>
<accession>A0AAN6N965</accession>
<feature type="compositionally biased region" description="Basic residues" evidence="1">
    <location>
        <begin position="51"/>
        <end position="60"/>
    </location>
</feature>
<feature type="compositionally biased region" description="Basic and acidic residues" evidence="1">
    <location>
        <begin position="79"/>
        <end position="89"/>
    </location>
</feature>
<feature type="region of interest" description="Disordered" evidence="1">
    <location>
        <begin position="237"/>
        <end position="336"/>
    </location>
</feature>
<evidence type="ECO:0000313" key="2">
    <source>
        <dbReference type="EMBL" id="KAK3941491.1"/>
    </source>
</evidence>
<feature type="compositionally biased region" description="Polar residues" evidence="1">
    <location>
        <begin position="571"/>
        <end position="595"/>
    </location>
</feature>
<dbReference type="AlphaFoldDB" id="A0AAN6N965"/>
<feature type="compositionally biased region" description="Polar residues" evidence="1">
    <location>
        <begin position="736"/>
        <end position="748"/>
    </location>
</feature>
<feature type="compositionally biased region" description="Low complexity" evidence="1">
    <location>
        <begin position="754"/>
        <end position="765"/>
    </location>
</feature>